<evidence type="ECO:0000256" key="4">
    <source>
        <dbReference type="ARBA" id="ARBA00023125"/>
    </source>
</evidence>
<accession>A0A1I6Q1V7</accession>
<evidence type="ECO:0000256" key="3">
    <source>
        <dbReference type="ARBA" id="ARBA00023015"/>
    </source>
</evidence>
<sequence>MLPTPGAHIHGHKLRDLLGGWHQGTRPSSQLLADGIRQLVLDGRLPPGTRLPAERELAGSLDVSRTLVTRALERLREGGFAASRRGAGSWVKLPDSRRGAEAQGGWFPSSDPGVINLAQATPGAPPELRGAVERAQVRLAEQIGDHGYQPHGLPALRARVAERYTARGLPTNPEQIMITNGAQHAFALVLRALVSPGERVLIEHPTYPNAIEALRAHGVTPVAVPMTDDGWDLDLLAATLRQTSPRLAYLIPDFQNPTGVLLDAEGRERLARALARTCTNAVIDETLLDIDLTGRQAPPPIASFTDRVITIGSAGKSFWGGLRLGWVRAGEEFIQRLVLGRAATDLGSPVLEQLVLTELLDDAEPVLARRRAEAAERLDVLVGALREHLPEWRFRVPDGGLSLWCDVGEPIASRLAVAAEAHSVRLAPGARFSVNGSLERWIRVPYTLPGERLVEAIQRLAAAAGSVRPGPAPNPLTVPIA</sequence>
<organism evidence="7 8">
    <name type="scientific">Saccharopolyspora flava</name>
    <dbReference type="NCBI Taxonomy" id="95161"/>
    <lineage>
        <taxon>Bacteria</taxon>
        <taxon>Bacillati</taxon>
        <taxon>Actinomycetota</taxon>
        <taxon>Actinomycetes</taxon>
        <taxon>Pseudonocardiales</taxon>
        <taxon>Pseudonocardiaceae</taxon>
        <taxon>Saccharopolyspora</taxon>
    </lineage>
</organism>
<keyword evidence="8" id="KW-1185">Reference proteome</keyword>
<dbReference type="STRING" id="95161.SAMN05660874_01314"/>
<dbReference type="EMBL" id="FOZX01000001">
    <property type="protein sequence ID" value="SFS46447.1"/>
    <property type="molecule type" value="Genomic_DNA"/>
</dbReference>
<evidence type="ECO:0000256" key="5">
    <source>
        <dbReference type="ARBA" id="ARBA00023163"/>
    </source>
</evidence>
<dbReference type="GO" id="GO:0030170">
    <property type="term" value="F:pyridoxal phosphate binding"/>
    <property type="evidence" value="ECO:0007669"/>
    <property type="project" value="InterPro"/>
</dbReference>
<dbReference type="InterPro" id="IPR000524">
    <property type="entry name" value="Tscrpt_reg_HTH_GntR"/>
</dbReference>
<dbReference type="Pfam" id="PF00392">
    <property type="entry name" value="GntR"/>
    <property type="match status" value="1"/>
</dbReference>
<keyword evidence="2" id="KW-0663">Pyridoxal phosphate</keyword>
<protein>
    <submittedName>
        <fullName evidence="7">Transcriptional regulator, GntR family</fullName>
    </submittedName>
</protein>
<evidence type="ECO:0000256" key="2">
    <source>
        <dbReference type="ARBA" id="ARBA00022898"/>
    </source>
</evidence>
<dbReference type="PRINTS" id="PR00035">
    <property type="entry name" value="HTHGNTR"/>
</dbReference>
<dbReference type="Pfam" id="PF00155">
    <property type="entry name" value="Aminotran_1_2"/>
    <property type="match status" value="1"/>
</dbReference>
<evidence type="ECO:0000259" key="6">
    <source>
        <dbReference type="PROSITE" id="PS50949"/>
    </source>
</evidence>
<name>A0A1I6Q1V7_9PSEU</name>
<dbReference type="OrthoDB" id="199743at2"/>
<dbReference type="PROSITE" id="PS50949">
    <property type="entry name" value="HTH_GNTR"/>
    <property type="match status" value="1"/>
</dbReference>
<keyword evidence="3" id="KW-0805">Transcription regulation</keyword>
<dbReference type="Gene3D" id="1.10.10.10">
    <property type="entry name" value="Winged helix-like DNA-binding domain superfamily/Winged helix DNA-binding domain"/>
    <property type="match status" value="1"/>
</dbReference>
<feature type="domain" description="HTH gntR-type" evidence="6">
    <location>
        <begin position="26"/>
        <end position="94"/>
    </location>
</feature>
<keyword evidence="4" id="KW-0238">DNA-binding</keyword>
<keyword evidence="5" id="KW-0804">Transcription</keyword>
<proteinExistence type="inferred from homology"/>
<dbReference type="PANTHER" id="PTHR46577:SF1">
    <property type="entry name" value="HTH-TYPE TRANSCRIPTIONAL REGULATORY PROTEIN GABR"/>
    <property type="match status" value="1"/>
</dbReference>
<dbReference type="InterPro" id="IPR036390">
    <property type="entry name" value="WH_DNA-bd_sf"/>
</dbReference>
<reference evidence="8" key="1">
    <citation type="submission" date="2016-10" db="EMBL/GenBank/DDBJ databases">
        <authorList>
            <person name="Varghese N."/>
            <person name="Submissions S."/>
        </authorList>
    </citation>
    <scope>NUCLEOTIDE SEQUENCE [LARGE SCALE GENOMIC DNA]</scope>
    <source>
        <strain evidence="8">DSM 44771</strain>
    </source>
</reference>
<evidence type="ECO:0000313" key="7">
    <source>
        <dbReference type="EMBL" id="SFS46447.1"/>
    </source>
</evidence>
<dbReference type="InterPro" id="IPR015421">
    <property type="entry name" value="PyrdxlP-dep_Trfase_major"/>
</dbReference>
<dbReference type="CDD" id="cd00609">
    <property type="entry name" value="AAT_like"/>
    <property type="match status" value="1"/>
</dbReference>
<dbReference type="RefSeq" id="WP_093414402.1">
    <property type="nucleotide sequence ID" value="NZ_FOZX01000001.1"/>
</dbReference>
<dbReference type="InterPro" id="IPR036388">
    <property type="entry name" value="WH-like_DNA-bd_sf"/>
</dbReference>
<dbReference type="PANTHER" id="PTHR46577">
    <property type="entry name" value="HTH-TYPE TRANSCRIPTIONAL REGULATORY PROTEIN GABR"/>
    <property type="match status" value="1"/>
</dbReference>
<gene>
    <name evidence="7" type="ORF">SAMN05660874_01314</name>
</gene>
<dbReference type="SMART" id="SM00345">
    <property type="entry name" value="HTH_GNTR"/>
    <property type="match status" value="1"/>
</dbReference>
<dbReference type="GO" id="GO:0003700">
    <property type="term" value="F:DNA-binding transcription factor activity"/>
    <property type="evidence" value="ECO:0007669"/>
    <property type="project" value="InterPro"/>
</dbReference>
<dbReference type="SUPFAM" id="SSF53383">
    <property type="entry name" value="PLP-dependent transferases"/>
    <property type="match status" value="1"/>
</dbReference>
<dbReference type="Gene3D" id="3.40.640.10">
    <property type="entry name" value="Type I PLP-dependent aspartate aminotransferase-like (Major domain)"/>
    <property type="match status" value="1"/>
</dbReference>
<dbReference type="InterPro" id="IPR015424">
    <property type="entry name" value="PyrdxlP-dep_Trfase"/>
</dbReference>
<dbReference type="CDD" id="cd07377">
    <property type="entry name" value="WHTH_GntR"/>
    <property type="match status" value="1"/>
</dbReference>
<dbReference type="Proteomes" id="UP000198852">
    <property type="component" value="Unassembled WGS sequence"/>
</dbReference>
<evidence type="ECO:0000313" key="8">
    <source>
        <dbReference type="Proteomes" id="UP000198852"/>
    </source>
</evidence>
<evidence type="ECO:0000256" key="1">
    <source>
        <dbReference type="ARBA" id="ARBA00005384"/>
    </source>
</evidence>
<comment type="similarity">
    <text evidence="1">In the C-terminal section; belongs to the class-I pyridoxal-phosphate-dependent aminotransferase family.</text>
</comment>
<dbReference type="InterPro" id="IPR051446">
    <property type="entry name" value="HTH_trans_reg/aminotransferase"/>
</dbReference>
<dbReference type="SUPFAM" id="SSF46785">
    <property type="entry name" value="Winged helix' DNA-binding domain"/>
    <property type="match status" value="1"/>
</dbReference>
<dbReference type="InterPro" id="IPR004839">
    <property type="entry name" value="Aminotransferase_I/II_large"/>
</dbReference>
<dbReference type="GO" id="GO:0003677">
    <property type="term" value="F:DNA binding"/>
    <property type="evidence" value="ECO:0007669"/>
    <property type="project" value="UniProtKB-KW"/>
</dbReference>
<dbReference type="AlphaFoldDB" id="A0A1I6Q1V7"/>